<feature type="transmembrane region" description="Helical" evidence="8">
    <location>
        <begin position="349"/>
        <end position="369"/>
    </location>
</feature>
<feature type="transmembrane region" description="Helical" evidence="8">
    <location>
        <begin position="234"/>
        <end position="255"/>
    </location>
</feature>
<feature type="transmembrane region" description="Helical" evidence="8">
    <location>
        <begin position="135"/>
        <end position="153"/>
    </location>
</feature>
<organism evidence="10 11">
    <name type="scientific">Candidatus Woesebacteria bacterium RBG_16_34_12</name>
    <dbReference type="NCBI Taxonomy" id="1802480"/>
    <lineage>
        <taxon>Bacteria</taxon>
        <taxon>Candidatus Woeseibacteriota</taxon>
    </lineage>
</organism>
<keyword evidence="6 8" id="KW-1133">Transmembrane helix</keyword>
<dbReference type="Pfam" id="PF13231">
    <property type="entry name" value="PMT_2"/>
    <property type="match status" value="1"/>
</dbReference>
<reference evidence="10 11" key="1">
    <citation type="journal article" date="2016" name="Nat. Commun.">
        <title>Thousands of microbial genomes shed light on interconnected biogeochemical processes in an aquifer system.</title>
        <authorList>
            <person name="Anantharaman K."/>
            <person name="Brown C.T."/>
            <person name="Hug L.A."/>
            <person name="Sharon I."/>
            <person name="Castelle C.J."/>
            <person name="Probst A.J."/>
            <person name="Thomas B.C."/>
            <person name="Singh A."/>
            <person name="Wilkins M.J."/>
            <person name="Karaoz U."/>
            <person name="Brodie E.L."/>
            <person name="Williams K.H."/>
            <person name="Hubbard S.S."/>
            <person name="Banfield J.F."/>
        </authorList>
    </citation>
    <scope>NUCLEOTIDE SEQUENCE [LARGE SCALE GENOMIC DNA]</scope>
</reference>
<dbReference type="Proteomes" id="UP000177053">
    <property type="component" value="Unassembled WGS sequence"/>
</dbReference>
<dbReference type="GO" id="GO:0005886">
    <property type="term" value="C:plasma membrane"/>
    <property type="evidence" value="ECO:0007669"/>
    <property type="project" value="UniProtKB-SubCell"/>
</dbReference>
<evidence type="ECO:0000256" key="4">
    <source>
        <dbReference type="ARBA" id="ARBA00022679"/>
    </source>
</evidence>
<dbReference type="PANTHER" id="PTHR33908">
    <property type="entry name" value="MANNOSYLTRANSFERASE YKCB-RELATED"/>
    <property type="match status" value="1"/>
</dbReference>
<evidence type="ECO:0000256" key="1">
    <source>
        <dbReference type="ARBA" id="ARBA00004651"/>
    </source>
</evidence>
<keyword evidence="7 8" id="KW-0472">Membrane</keyword>
<keyword evidence="4" id="KW-0808">Transferase</keyword>
<feature type="transmembrane region" description="Helical" evidence="8">
    <location>
        <begin position="202"/>
        <end position="222"/>
    </location>
</feature>
<evidence type="ECO:0000256" key="8">
    <source>
        <dbReference type="SAM" id="Phobius"/>
    </source>
</evidence>
<evidence type="ECO:0000313" key="10">
    <source>
        <dbReference type="EMBL" id="OGM11344.1"/>
    </source>
</evidence>
<dbReference type="EMBL" id="MGFS01000019">
    <property type="protein sequence ID" value="OGM11344.1"/>
    <property type="molecule type" value="Genomic_DNA"/>
</dbReference>
<feature type="domain" description="Glycosyltransferase RgtA/B/C/D-like" evidence="9">
    <location>
        <begin position="86"/>
        <end position="245"/>
    </location>
</feature>
<evidence type="ECO:0000256" key="3">
    <source>
        <dbReference type="ARBA" id="ARBA00022676"/>
    </source>
</evidence>
<evidence type="ECO:0000256" key="2">
    <source>
        <dbReference type="ARBA" id="ARBA00022475"/>
    </source>
</evidence>
<feature type="transmembrane region" description="Helical" evidence="8">
    <location>
        <begin position="26"/>
        <end position="42"/>
    </location>
</feature>
<keyword evidence="5 8" id="KW-0812">Transmembrane</keyword>
<evidence type="ECO:0000259" key="9">
    <source>
        <dbReference type="Pfam" id="PF13231"/>
    </source>
</evidence>
<keyword evidence="2" id="KW-1003">Cell membrane</keyword>
<feature type="transmembrane region" description="Helical" evidence="8">
    <location>
        <begin position="312"/>
        <end position="329"/>
    </location>
</feature>
<sequence length="541" mass="62643">MEKITLVVSRWLMGIRKSVRNNRKEAIWLGLILLIGAFFRLYRIGEYMTFLGDEGRDAIIVRRLLVNFDPILIGPRTSIGDMYLGPLYYYMMAPFLLLFNFSPVGPSVMVALLGVVTIFFVWYVVRKWFYVKDTIFNVGALIAAGLYAISPVVITYSKSSWNPNIMPFFALLSIYGIWKVWYEQKFGWLIVVGVSMAFVLQSHYLGLLLIPTIIVFWLFTLLVIRNKKKDIRNYISLSLFAFFLFTLLMSPLVIFDARHGWRNFTSINKFFTERQTTVSLKIWKGFPNTYPIFKDNFIVRIITGNNLKVGRYFSVILITSTFVYFLTNITKFIRLTLGKKFKDEQEAKFLSGFFMTFIWLFIGILGLGIYKQHVYDHYFGFIFPAPFILIGAISEKIYKRYRNDVKIFLTAGLLLIVVSNLKNNPLLFEPNRQMTRAIEAAKVIKKEAGGEMFNLAVIAQQNYEDGYQYFLEKERVNVVDIDPLKAEETTADQLFVVCELAKENCDPTHNPKTEVANFGWSKIAGEWETSGVTIYKLVHNK</sequence>
<protein>
    <recommendedName>
        <fullName evidence="9">Glycosyltransferase RgtA/B/C/D-like domain-containing protein</fullName>
    </recommendedName>
</protein>
<evidence type="ECO:0000256" key="7">
    <source>
        <dbReference type="ARBA" id="ARBA00023136"/>
    </source>
</evidence>
<feature type="transmembrane region" description="Helical" evidence="8">
    <location>
        <begin position="82"/>
        <end position="101"/>
    </location>
</feature>
<dbReference type="AlphaFoldDB" id="A0A1F7X8I0"/>
<dbReference type="InterPro" id="IPR050297">
    <property type="entry name" value="LipidA_mod_glycosyltrf_83"/>
</dbReference>
<feature type="transmembrane region" description="Helical" evidence="8">
    <location>
        <begin position="375"/>
        <end position="393"/>
    </location>
</feature>
<evidence type="ECO:0000256" key="5">
    <source>
        <dbReference type="ARBA" id="ARBA00022692"/>
    </source>
</evidence>
<accession>A0A1F7X8I0</accession>
<proteinExistence type="predicted"/>
<comment type="subcellular location">
    <subcellularLocation>
        <location evidence="1">Cell membrane</location>
        <topology evidence="1">Multi-pass membrane protein</topology>
    </subcellularLocation>
</comment>
<feature type="transmembrane region" description="Helical" evidence="8">
    <location>
        <begin position="108"/>
        <end position="129"/>
    </location>
</feature>
<dbReference type="InterPro" id="IPR038731">
    <property type="entry name" value="RgtA/B/C-like"/>
</dbReference>
<evidence type="ECO:0000313" key="11">
    <source>
        <dbReference type="Proteomes" id="UP000177053"/>
    </source>
</evidence>
<name>A0A1F7X8I0_9BACT</name>
<dbReference type="GO" id="GO:0016763">
    <property type="term" value="F:pentosyltransferase activity"/>
    <property type="evidence" value="ECO:0007669"/>
    <property type="project" value="TreeGrafter"/>
</dbReference>
<comment type="caution">
    <text evidence="10">The sequence shown here is derived from an EMBL/GenBank/DDBJ whole genome shotgun (WGS) entry which is preliminary data.</text>
</comment>
<gene>
    <name evidence="10" type="ORF">A2Z22_04230</name>
</gene>
<dbReference type="GO" id="GO:0009103">
    <property type="term" value="P:lipopolysaccharide biosynthetic process"/>
    <property type="evidence" value="ECO:0007669"/>
    <property type="project" value="UniProtKB-ARBA"/>
</dbReference>
<dbReference type="PANTHER" id="PTHR33908:SF11">
    <property type="entry name" value="MEMBRANE PROTEIN"/>
    <property type="match status" value="1"/>
</dbReference>
<evidence type="ECO:0000256" key="6">
    <source>
        <dbReference type="ARBA" id="ARBA00022989"/>
    </source>
</evidence>
<keyword evidence="3" id="KW-0328">Glycosyltransferase</keyword>
<feature type="transmembrane region" description="Helical" evidence="8">
    <location>
        <begin position="165"/>
        <end position="182"/>
    </location>
</feature>